<evidence type="ECO:0000313" key="9">
    <source>
        <dbReference type="EMBL" id="RQG90766.1"/>
    </source>
</evidence>
<name>A0A3N6MAX5_NATCH</name>
<dbReference type="InterPro" id="IPR050736">
    <property type="entry name" value="Sensor_HK_Regulatory"/>
</dbReference>
<sequence length="338" mass="37275">MDVQSPSIRLLVDDDANRNALAELLEQRYDVLTDGPDLDGDLYLVDDFSFPTYRDRLESIKAETEPSFVPVVLVRREETHVDLDLTQGSEDGDRPLIDEVISAPVRKAVLYRRLSNLLVRRRQFNRLEEQNERLDRFASVVSHDLRNPIQVAQGRLDLVEPEISPPEREHVEVARESLDRMNSLIDDVLALAREGETVDDPVCVSLETTAMNAWTVVETPDAKLSVSAGTGAIVADPDRLATVFENLFRNAIEHGGADVTVDVGTTETGFYVADDGSGIPSDERDDVKERGYSRNGGGTGLGLDIVNTIVDAHGWSLAIGESESGGARFDVSGVEWCR</sequence>
<evidence type="ECO:0000256" key="5">
    <source>
        <dbReference type="ARBA" id="ARBA00022777"/>
    </source>
</evidence>
<evidence type="ECO:0000256" key="2">
    <source>
        <dbReference type="ARBA" id="ARBA00012438"/>
    </source>
</evidence>
<dbReference type="PANTHER" id="PTHR43711:SF1">
    <property type="entry name" value="HISTIDINE KINASE 1"/>
    <property type="match status" value="1"/>
</dbReference>
<keyword evidence="10" id="KW-1185">Reference proteome</keyword>
<feature type="domain" description="Histidine kinase" evidence="8">
    <location>
        <begin position="140"/>
        <end position="332"/>
    </location>
</feature>
<organism evidence="9 10">
    <name type="scientific">Natrarchaeobius chitinivorans</name>
    <dbReference type="NCBI Taxonomy" id="1679083"/>
    <lineage>
        <taxon>Archaea</taxon>
        <taxon>Methanobacteriati</taxon>
        <taxon>Methanobacteriota</taxon>
        <taxon>Stenosarchaea group</taxon>
        <taxon>Halobacteria</taxon>
        <taxon>Halobacteriales</taxon>
        <taxon>Natrialbaceae</taxon>
        <taxon>Natrarchaeobius</taxon>
    </lineage>
</organism>
<keyword evidence="6" id="KW-0902">Two-component regulatory system</keyword>
<reference evidence="9 10" key="1">
    <citation type="submission" date="2018-10" db="EMBL/GenBank/DDBJ databases">
        <title>Natrarchaeobius chitinivorans gen. nov., sp. nov., and Natrarchaeobius haloalkaliphilus sp. nov., alkaliphilic, chitin-utilizing haloarchaea from hypersaline alkaline lakes.</title>
        <authorList>
            <person name="Sorokin D.Y."/>
            <person name="Elcheninov A.G."/>
            <person name="Kostrikina N.A."/>
            <person name="Bale N.J."/>
            <person name="Sinninghe Damste J.S."/>
            <person name="Khijniak T.V."/>
            <person name="Kublanov I.V."/>
            <person name="Toshchakov S.V."/>
        </authorList>
    </citation>
    <scope>NUCLEOTIDE SEQUENCE [LARGE SCALE GENOMIC DNA]</scope>
    <source>
        <strain evidence="9 10">AArcht4T</strain>
    </source>
</reference>
<dbReference type="PROSITE" id="PS50109">
    <property type="entry name" value="HIS_KIN"/>
    <property type="match status" value="1"/>
</dbReference>
<evidence type="ECO:0000256" key="3">
    <source>
        <dbReference type="ARBA" id="ARBA00022553"/>
    </source>
</evidence>
<evidence type="ECO:0000259" key="8">
    <source>
        <dbReference type="PROSITE" id="PS50109"/>
    </source>
</evidence>
<dbReference type="SMART" id="SM00387">
    <property type="entry name" value="HATPase_c"/>
    <property type="match status" value="1"/>
</dbReference>
<dbReference type="Gene3D" id="1.10.287.130">
    <property type="match status" value="1"/>
</dbReference>
<keyword evidence="5 9" id="KW-0418">Kinase</keyword>
<evidence type="ECO:0000256" key="1">
    <source>
        <dbReference type="ARBA" id="ARBA00000085"/>
    </source>
</evidence>
<dbReference type="InterPro" id="IPR036097">
    <property type="entry name" value="HisK_dim/P_sf"/>
</dbReference>
<dbReference type="CDD" id="cd00082">
    <property type="entry name" value="HisKA"/>
    <property type="match status" value="1"/>
</dbReference>
<protein>
    <recommendedName>
        <fullName evidence="2">histidine kinase</fullName>
        <ecNumber evidence="2">2.7.13.3</ecNumber>
    </recommendedName>
</protein>
<dbReference type="InterPro" id="IPR036890">
    <property type="entry name" value="HATPase_C_sf"/>
</dbReference>
<feature type="region of interest" description="Disordered" evidence="7">
    <location>
        <begin position="274"/>
        <end position="293"/>
    </location>
</feature>
<dbReference type="SUPFAM" id="SSF55874">
    <property type="entry name" value="ATPase domain of HSP90 chaperone/DNA topoisomerase II/histidine kinase"/>
    <property type="match status" value="1"/>
</dbReference>
<dbReference type="OrthoDB" id="8127at2157"/>
<dbReference type="AlphaFoldDB" id="A0A3N6MAX5"/>
<dbReference type="Gene3D" id="3.30.565.10">
    <property type="entry name" value="Histidine kinase-like ATPase, C-terminal domain"/>
    <property type="match status" value="1"/>
</dbReference>
<evidence type="ECO:0000256" key="4">
    <source>
        <dbReference type="ARBA" id="ARBA00022679"/>
    </source>
</evidence>
<dbReference type="Proteomes" id="UP000282323">
    <property type="component" value="Unassembled WGS sequence"/>
</dbReference>
<evidence type="ECO:0000256" key="6">
    <source>
        <dbReference type="ARBA" id="ARBA00023012"/>
    </source>
</evidence>
<dbReference type="InterPro" id="IPR003594">
    <property type="entry name" value="HATPase_dom"/>
</dbReference>
<comment type="catalytic activity">
    <reaction evidence="1">
        <text>ATP + protein L-histidine = ADP + protein N-phospho-L-histidine.</text>
        <dbReference type="EC" id="2.7.13.3"/>
    </reaction>
</comment>
<comment type="caution">
    <text evidence="9">The sequence shown here is derived from an EMBL/GenBank/DDBJ whole genome shotgun (WGS) entry which is preliminary data.</text>
</comment>
<dbReference type="GO" id="GO:0000155">
    <property type="term" value="F:phosphorelay sensor kinase activity"/>
    <property type="evidence" value="ECO:0007669"/>
    <property type="project" value="InterPro"/>
</dbReference>
<feature type="compositionally biased region" description="Basic and acidic residues" evidence="7">
    <location>
        <begin position="281"/>
        <end position="292"/>
    </location>
</feature>
<dbReference type="PANTHER" id="PTHR43711">
    <property type="entry name" value="TWO-COMPONENT HISTIDINE KINASE"/>
    <property type="match status" value="1"/>
</dbReference>
<dbReference type="InterPro" id="IPR004358">
    <property type="entry name" value="Sig_transdc_His_kin-like_C"/>
</dbReference>
<evidence type="ECO:0000256" key="7">
    <source>
        <dbReference type="SAM" id="MobiDB-lite"/>
    </source>
</evidence>
<dbReference type="Pfam" id="PF00512">
    <property type="entry name" value="HisKA"/>
    <property type="match status" value="1"/>
</dbReference>
<dbReference type="PRINTS" id="PR00344">
    <property type="entry name" value="BCTRLSENSOR"/>
</dbReference>
<dbReference type="InterPro" id="IPR003661">
    <property type="entry name" value="HisK_dim/P_dom"/>
</dbReference>
<dbReference type="SUPFAM" id="SSF47384">
    <property type="entry name" value="Homodimeric domain of signal transducing histidine kinase"/>
    <property type="match status" value="1"/>
</dbReference>
<gene>
    <name evidence="9" type="ORF">EA473_20165</name>
</gene>
<dbReference type="CDD" id="cd00075">
    <property type="entry name" value="HATPase"/>
    <property type="match status" value="1"/>
</dbReference>
<dbReference type="SMART" id="SM00388">
    <property type="entry name" value="HisKA"/>
    <property type="match status" value="1"/>
</dbReference>
<evidence type="ECO:0000313" key="10">
    <source>
        <dbReference type="Proteomes" id="UP000282323"/>
    </source>
</evidence>
<dbReference type="EMBL" id="REGA01000024">
    <property type="protein sequence ID" value="RQG90766.1"/>
    <property type="molecule type" value="Genomic_DNA"/>
</dbReference>
<accession>A0A3N6MAX5</accession>
<dbReference type="Pfam" id="PF02518">
    <property type="entry name" value="HATPase_c"/>
    <property type="match status" value="1"/>
</dbReference>
<dbReference type="InterPro" id="IPR005467">
    <property type="entry name" value="His_kinase_dom"/>
</dbReference>
<keyword evidence="3" id="KW-0597">Phosphoprotein</keyword>
<keyword evidence="4" id="KW-0808">Transferase</keyword>
<proteinExistence type="predicted"/>
<dbReference type="EC" id="2.7.13.3" evidence="2"/>